<evidence type="ECO:0000259" key="8">
    <source>
        <dbReference type="PROSITE" id="PS50112"/>
    </source>
</evidence>
<dbReference type="eggNOG" id="COG4191">
    <property type="taxonomic scope" value="Bacteria"/>
</dbReference>
<feature type="coiled-coil region" evidence="6">
    <location>
        <begin position="927"/>
        <end position="954"/>
    </location>
</feature>
<dbReference type="Pfam" id="PF00512">
    <property type="entry name" value="HisKA"/>
    <property type="match status" value="1"/>
</dbReference>
<dbReference type="STRING" id="864069.MicloDRAFT_00030320"/>
<feature type="domain" description="PAC" evidence="9">
    <location>
        <begin position="354"/>
        <end position="406"/>
    </location>
</feature>
<feature type="domain" description="PAS" evidence="8">
    <location>
        <begin position="673"/>
        <end position="748"/>
    </location>
</feature>
<dbReference type="InterPro" id="IPR004358">
    <property type="entry name" value="Sig_transdc_His_kin-like_C"/>
</dbReference>
<feature type="domain" description="PAS" evidence="8">
    <location>
        <begin position="804"/>
        <end position="881"/>
    </location>
</feature>
<dbReference type="InterPro" id="IPR001610">
    <property type="entry name" value="PAC"/>
</dbReference>
<proteinExistence type="predicted"/>
<evidence type="ECO:0000256" key="4">
    <source>
        <dbReference type="ARBA" id="ARBA00022679"/>
    </source>
</evidence>
<feature type="domain" description="PAS" evidence="8">
    <location>
        <begin position="278"/>
        <end position="351"/>
    </location>
</feature>
<dbReference type="Pfam" id="PF08447">
    <property type="entry name" value="PAS_3"/>
    <property type="match status" value="7"/>
</dbReference>
<dbReference type="InterPro" id="IPR000700">
    <property type="entry name" value="PAS-assoc_C"/>
</dbReference>
<dbReference type="FunFam" id="3.30.450.20:FF:000099">
    <property type="entry name" value="Sensory box sensor histidine kinase"/>
    <property type="match status" value="4"/>
</dbReference>
<dbReference type="EC" id="2.7.13.3" evidence="2"/>
<dbReference type="SMART" id="SM00091">
    <property type="entry name" value="PAS"/>
    <property type="match status" value="7"/>
</dbReference>
<dbReference type="NCBIfam" id="TIGR00229">
    <property type="entry name" value="sensory_box"/>
    <property type="match status" value="7"/>
</dbReference>
<dbReference type="HOGENOM" id="CLU_275545_0_0_5"/>
<keyword evidence="6" id="KW-0175">Coiled coil</keyword>
<feature type="domain" description="PAC" evidence="9">
    <location>
        <begin position="620"/>
        <end position="672"/>
    </location>
</feature>
<dbReference type="InterPro" id="IPR003661">
    <property type="entry name" value="HisK_dim/P_dom"/>
</dbReference>
<evidence type="ECO:0000313" key="11">
    <source>
        <dbReference type="Proteomes" id="UP000003947"/>
    </source>
</evidence>
<accession>I4YR91</accession>
<dbReference type="InterPro" id="IPR036097">
    <property type="entry name" value="HisK_dim/P_sf"/>
</dbReference>
<evidence type="ECO:0000313" key="10">
    <source>
        <dbReference type="EMBL" id="EIM26483.1"/>
    </source>
</evidence>
<dbReference type="SUPFAM" id="SSF55874">
    <property type="entry name" value="ATPase domain of HSP90 chaperone/DNA topoisomerase II/histidine kinase"/>
    <property type="match status" value="1"/>
</dbReference>
<gene>
    <name evidence="10" type="ORF">MicloDRAFT_00030320</name>
</gene>
<dbReference type="Gene3D" id="3.30.565.10">
    <property type="entry name" value="Histidine kinase-like ATPase, C-terminal domain"/>
    <property type="match status" value="1"/>
</dbReference>
<dbReference type="RefSeq" id="WP_009762534.1">
    <property type="nucleotide sequence ID" value="NZ_CP141050.1"/>
</dbReference>
<feature type="domain" description="PAS" evidence="8">
    <location>
        <begin position="146"/>
        <end position="222"/>
    </location>
</feature>
<sequence length="1172" mass="133055">MTAAPDLPREPVSDETRALQILESMPGFAWSADPSGHFTYVSPSTLTFLGQVPEDLNMSEGEDEFGWRRVVHPDDYDRVAARWRHCLKTGEHYDTEHRLRRSDGVYRWFRNSGRPSRDGQGRIAQWYGTTLDIEDQKRAEAALHDRERELSQLVTMVPSHVWRLTPGGEPTFFNKRMVDYLGLDVTDTDRLGMSRLDALIETVHPDDAATFRDTLMRSLATGDSFVLRYRLRRADGVFRWMSSRAEPLRDEEGRIVQWYGLCHDIDDQVHAEEAVRRSEHRLQQMIDVVPAHIWCMTREGKPSYINKRFIDTLGVTLADLTASDGSRSLADVHPDDRNRVEHSLARSVETGETFAMAFRQRRADGSYRWVEGRGEPLRDETGSIVQWYGVCVDIDDRVTAQEALHNRERELSQLVDMVPVHIRRLSPDGEPTFFNKRLIDFFGLDLGDLEQPGASRLVTNINSLVHPDDAEGLLAAVRHSVTTGKPYAMKYRMRRADGVYRWVDGRAEPLRDQHGTIVQWYAISIDIDDEMRAQEALRDRERELSQLVNMVPSYLWRLSPDGTPGFFNQRLIDFLGLDIAGADRPDTSRLEALIAAAVHPDDAAGLKEAFNHSFATGERFSRRYRLRRVDGVYRWVEGSAEPLRDESGRIIQWYGLTHDIDDQLRVEEALRQSERQLQQLIDTVPVQIWCVTPVGEPAYINKAMMDYIGLGLEDFDAQGGLPSAISTIVHPDDRAALQQALSHSFRTGESFELKFRNLRWDGSYRWQEGRADPLRDENGRIIRWYGANVDIHDFETAQEALRERERSLWQLVETLPIMIDCAGPDGEPLYRSKQLRDFLGYELDALDGTGKGRLDGTLDAGVHPDDLAGVKEDYAHSLATGEPYARKHRLRRFDGEYRWVDTRAAPMRNAEGEIVQWNVACLDIDGEVRAQEELRLARERLARASQEASLAELSASIAHEVNQPLAAIVANSNACQRWLMAKPPNLERAQKTVERIVRDANSAADVVSRIRALFKQSMGTRTRTALSSVMAEAQSLMAEEAARRRVRLDVAVDSHLPLVAIDRIQLQQVLVNLIRNGMDAMDAVQSDKVLGIRVRQMGDAVQIEVSDRGQGIEFPEKIFEPFFSTKENGMGMGLAICRSIVESHGGRLWSQANNPQGARLIFTLPVDPKPDV</sequence>
<dbReference type="PATRIC" id="fig|864069.3.peg.3286"/>
<dbReference type="Gene3D" id="1.10.287.130">
    <property type="match status" value="1"/>
</dbReference>
<evidence type="ECO:0000259" key="9">
    <source>
        <dbReference type="PROSITE" id="PS50113"/>
    </source>
</evidence>
<keyword evidence="3" id="KW-0597">Phosphoprotein</keyword>
<name>I4YR91_9HYPH</name>
<dbReference type="PROSITE" id="PS50113">
    <property type="entry name" value="PAC"/>
    <property type="match status" value="7"/>
</dbReference>
<keyword evidence="4" id="KW-0808">Transferase</keyword>
<dbReference type="SMART" id="SM00086">
    <property type="entry name" value="PAC"/>
    <property type="match status" value="7"/>
</dbReference>
<feature type="domain" description="PAC" evidence="9">
    <location>
        <begin position="884"/>
        <end position="936"/>
    </location>
</feature>
<dbReference type="SMART" id="SM00387">
    <property type="entry name" value="HATPase_c"/>
    <property type="match status" value="1"/>
</dbReference>
<dbReference type="SUPFAM" id="SSF47384">
    <property type="entry name" value="Homodimeric domain of signal transducing histidine kinase"/>
    <property type="match status" value="1"/>
</dbReference>
<evidence type="ECO:0000259" key="7">
    <source>
        <dbReference type="PROSITE" id="PS50109"/>
    </source>
</evidence>
<dbReference type="InterPro" id="IPR000014">
    <property type="entry name" value="PAS"/>
</dbReference>
<dbReference type="InterPro" id="IPR005467">
    <property type="entry name" value="His_kinase_dom"/>
</dbReference>
<dbReference type="SUPFAM" id="SSF55785">
    <property type="entry name" value="PYP-like sensor domain (PAS domain)"/>
    <property type="match status" value="7"/>
</dbReference>
<evidence type="ECO:0000256" key="6">
    <source>
        <dbReference type="SAM" id="Coils"/>
    </source>
</evidence>
<dbReference type="InterPro" id="IPR013655">
    <property type="entry name" value="PAS_fold_3"/>
</dbReference>
<dbReference type="Gene3D" id="3.30.450.20">
    <property type="entry name" value="PAS domain"/>
    <property type="match status" value="7"/>
</dbReference>
<dbReference type="Pfam" id="PF02518">
    <property type="entry name" value="HATPase_c"/>
    <property type="match status" value="1"/>
</dbReference>
<reference evidence="10 11" key="1">
    <citation type="submission" date="2012-02" db="EMBL/GenBank/DDBJ databases">
        <title>Improved High-Quality Draft sequence of Microvirga sp. WSM3557.</title>
        <authorList>
            <consortium name="US DOE Joint Genome Institute"/>
            <person name="Lucas S."/>
            <person name="Han J."/>
            <person name="Lapidus A."/>
            <person name="Cheng J.-F."/>
            <person name="Goodwin L."/>
            <person name="Pitluck S."/>
            <person name="Peters L."/>
            <person name="Zhang X."/>
            <person name="Detter J.C."/>
            <person name="Han C."/>
            <person name="Tapia R."/>
            <person name="Land M."/>
            <person name="Hauser L."/>
            <person name="Kyrpides N."/>
            <person name="Ivanova N."/>
            <person name="Pagani I."/>
            <person name="Brau L."/>
            <person name="Yates R."/>
            <person name="O'Hara G."/>
            <person name="Rui T."/>
            <person name="Howieson J."/>
            <person name="Reeve W."/>
            <person name="Woyke T."/>
        </authorList>
    </citation>
    <scope>NUCLEOTIDE SEQUENCE [LARGE SCALE GENOMIC DNA]</scope>
    <source>
        <strain evidence="10 11">WSM3557</strain>
    </source>
</reference>
<evidence type="ECO:0000256" key="2">
    <source>
        <dbReference type="ARBA" id="ARBA00012438"/>
    </source>
</evidence>
<feature type="domain" description="Histidine kinase" evidence="7">
    <location>
        <begin position="956"/>
        <end position="1168"/>
    </location>
</feature>
<feature type="domain" description="PAS" evidence="8">
    <location>
        <begin position="540"/>
        <end position="617"/>
    </location>
</feature>
<dbReference type="SMART" id="SM00388">
    <property type="entry name" value="HisKA"/>
    <property type="match status" value="1"/>
</dbReference>
<feature type="domain" description="PAC" evidence="9">
    <location>
        <begin position="93"/>
        <end position="145"/>
    </location>
</feature>
<feature type="domain" description="PAC" evidence="9">
    <location>
        <begin position="487"/>
        <end position="539"/>
    </location>
</feature>
<dbReference type="GO" id="GO:0000155">
    <property type="term" value="F:phosphorelay sensor kinase activity"/>
    <property type="evidence" value="ECO:0007669"/>
    <property type="project" value="InterPro"/>
</dbReference>
<feature type="domain" description="PAS" evidence="8">
    <location>
        <begin position="407"/>
        <end position="484"/>
    </location>
</feature>
<dbReference type="CDD" id="cd00082">
    <property type="entry name" value="HisKA"/>
    <property type="match status" value="1"/>
</dbReference>
<keyword evidence="11" id="KW-1185">Reference proteome</keyword>
<dbReference type="Proteomes" id="UP000003947">
    <property type="component" value="Unassembled WGS sequence"/>
</dbReference>
<evidence type="ECO:0000256" key="1">
    <source>
        <dbReference type="ARBA" id="ARBA00000085"/>
    </source>
</evidence>
<evidence type="ECO:0000256" key="5">
    <source>
        <dbReference type="ARBA" id="ARBA00022777"/>
    </source>
</evidence>
<protein>
    <recommendedName>
        <fullName evidence="2">histidine kinase</fullName>
        <ecNumber evidence="2">2.7.13.3</ecNumber>
    </recommendedName>
</protein>
<feature type="domain" description="PAC" evidence="9">
    <location>
        <begin position="749"/>
        <end position="803"/>
    </location>
</feature>
<dbReference type="PANTHER" id="PTHR43304">
    <property type="entry name" value="PHYTOCHROME-LIKE PROTEIN CPH1"/>
    <property type="match status" value="1"/>
</dbReference>
<evidence type="ECO:0000256" key="3">
    <source>
        <dbReference type="ARBA" id="ARBA00022553"/>
    </source>
</evidence>
<keyword evidence="5" id="KW-0418">Kinase</keyword>
<dbReference type="PROSITE" id="PS50109">
    <property type="entry name" value="HIS_KIN"/>
    <property type="match status" value="1"/>
</dbReference>
<feature type="domain" description="PAS" evidence="8">
    <location>
        <begin position="14"/>
        <end position="90"/>
    </location>
</feature>
<dbReference type="AlphaFoldDB" id="I4YR91"/>
<feature type="domain" description="PAC" evidence="9">
    <location>
        <begin position="225"/>
        <end position="277"/>
    </location>
</feature>
<dbReference type="InterPro" id="IPR003594">
    <property type="entry name" value="HATPase_dom"/>
</dbReference>
<dbReference type="PANTHER" id="PTHR43304:SF1">
    <property type="entry name" value="PAC DOMAIN-CONTAINING PROTEIN"/>
    <property type="match status" value="1"/>
</dbReference>
<dbReference type="PROSITE" id="PS50112">
    <property type="entry name" value="PAS"/>
    <property type="match status" value="7"/>
</dbReference>
<dbReference type="InterPro" id="IPR036890">
    <property type="entry name" value="HATPase_C_sf"/>
</dbReference>
<dbReference type="InterPro" id="IPR035965">
    <property type="entry name" value="PAS-like_dom_sf"/>
</dbReference>
<dbReference type="OrthoDB" id="226486at2"/>
<comment type="catalytic activity">
    <reaction evidence="1">
        <text>ATP + protein L-histidine = ADP + protein N-phospho-L-histidine.</text>
        <dbReference type="EC" id="2.7.13.3"/>
    </reaction>
</comment>
<organism evidence="10 11">
    <name type="scientific">Microvirga lotononidis</name>
    <dbReference type="NCBI Taxonomy" id="864069"/>
    <lineage>
        <taxon>Bacteria</taxon>
        <taxon>Pseudomonadati</taxon>
        <taxon>Pseudomonadota</taxon>
        <taxon>Alphaproteobacteria</taxon>
        <taxon>Hyphomicrobiales</taxon>
        <taxon>Methylobacteriaceae</taxon>
        <taxon>Microvirga</taxon>
    </lineage>
</organism>
<dbReference type="PRINTS" id="PR00344">
    <property type="entry name" value="BCTRLSENSOR"/>
</dbReference>
<dbReference type="InterPro" id="IPR052162">
    <property type="entry name" value="Sensor_kinase/Photoreceptor"/>
</dbReference>
<dbReference type="eggNOG" id="COG2202">
    <property type="taxonomic scope" value="Bacteria"/>
</dbReference>
<dbReference type="CDD" id="cd00130">
    <property type="entry name" value="PAS"/>
    <property type="match status" value="7"/>
</dbReference>
<dbReference type="EMBL" id="JH660645">
    <property type="protein sequence ID" value="EIM26483.1"/>
    <property type="molecule type" value="Genomic_DNA"/>
</dbReference>